<accession>A0A364N1A2</accession>
<dbReference type="EMBL" id="QGDH01000078">
    <property type="protein sequence ID" value="RAR09174.1"/>
    <property type="molecule type" value="Genomic_DNA"/>
</dbReference>
<comment type="caution">
    <text evidence="2">The sequence shown here is derived from an EMBL/GenBank/DDBJ whole genome shotgun (WGS) entry which is preliminary data.</text>
</comment>
<evidence type="ECO:0000313" key="3">
    <source>
        <dbReference type="Proteomes" id="UP000249619"/>
    </source>
</evidence>
<dbReference type="Proteomes" id="UP000249619">
    <property type="component" value="Unassembled WGS sequence"/>
</dbReference>
<organism evidence="2 3">
    <name type="scientific">Stemphylium lycopersici</name>
    <name type="common">Tomato gray leaf spot disease fungus</name>
    <name type="synonym">Thyrospora lycopersici</name>
    <dbReference type="NCBI Taxonomy" id="183478"/>
    <lineage>
        <taxon>Eukaryota</taxon>
        <taxon>Fungi</taxon>
        <taxon>Dikarya</taxon>
        <taxon>Ascomycota</taxon>
        <taxon>Pezizomycotina</taxon>
        <taxon>Dothideomycetes</taxon>
        <taxon>Pleosporomycetidae</taxon>
        <taxon>Pleosporales</taxon>
        <taxon>Pleosporineae</taxon>
        <taxon>Pleosporaceae</taxon>
        <taxon>Stemphylium</taxon>
    </lineage>
</organism>
<proteinExistence type="predicted"/>
<dbReference type="AlphaFoldDB" id="A0A364N1A2"/>
<evidence type="ECO:0000313" key="2">
    <source>
        <dbReference type="EMBL" id="RAR09174.1"/>
    </source>
</evidence>
<gene>
    <name evidence="2" type="ORF">DDE83_005634</name>
</gene>
<evidence type="ECO:0000256" key="1">
    <source>
        <dbReference type="SAM" id="MobiDB-lite"/>
    </source>
</evidence>
<reference evidence="3" key="1">
    <citation type="submission" date="2018-05" db="EMBL/GenBank/DDBJ databases">
        <title>Draft genome sequence of Stemphylium lycopersici strain CIDEFI 213.</title>
        <authorList>
            <person name="Medina R."/>
            <person name="Franco M.E.E."/>
            <person name="Lucentini C.G."/>
            <person name="Saparrat M.C.N."/>
            <person name="Balatti P.A."/>
        </authorList>
    </citation>
    <scope>NUCLEOTIDE SEQUENCE [LARGE SCALE GENOMIC DNA]</scope>
    <source>
        <strain evidence="3">CIDEFI 213</strain>
    </source>
</reference>
<keyword evidence="3" id="KW-1185">Reference proteome</keyword>
<name>A0A364N1A2_STELY</name>
<feature type="region of interest" description="Disordered" evidence="1">
    <location>
        <begin position="22"/>
        <end position="57"/>
    </location>
</feature>
<sequence length="114" mass="13169">MQQHSQKPQQLTLLATYLKRKAEAEAPTPRPTMKKQKISPKQYVSKDNFRTPSSRGTQQRIVITQPQIPLTNAEAFRLRGWFWRRSPKDAVTCHDGITSTRDDECESPRGTKLF</sequence>
<protein>
    <submittedName>
        <fullName evidence="2">Uncharacterized protein</fullName>
    </submittedName>
</protein>